<name>A0AAD8YG06_9STRA</name>
<proteinExistence type="inferred from homology"/>
<evidence type="ECO:0000256" key="12">
    <source>
        <dbReference type="ARBA" id="ARBA00040200"/>
    </source>
</evidence>
<comment type="subcellular location">
    <subcellularLocation>
        <location evidence="1">Golgi apparatus membrane</location>
        <topology evidence="1">Lipid-anchor</topology>
        <orientation evidence="1">Cytoplasmic side</orientation>
    </subcellularLocation>
</comment>
<dbReference type="GO" id="GO:0015031">
    <property type="term" value="P:protein transport"/>
    <property type="evidence" value="ECO:0007669"/>
    <property type="project" value="UniProtKB-KW"/>
</dbReference>
<keyword evidence="5" id="KW-0519">Myristate</keyword>
<dbReference type="GO" id="GO:0000139">
    <property type="term" value="C:Golgi membrane"/>
    <property type="evidence" value="ECO:0007669"/>
    <property type="project" value="UniProtKB-SubCell"/>
</dbReference>
<keyword evidence="10 16" id="KW-0342">GTP-binding</keyword>
<feature type="binding site" evidence="17">
    <location>
        <position position="580"/>
    </location>
    <ligand>
        <name>Mg(2+)</name>
        <dbReference type="ChEBI" id="CHEBI:18420"/>
    </ligand>
</feature>
<dbReference type="PROSITE" id="PS51417">
    <property type="entry name" value="ARF"/>
    <property type="match status" value="1"/>
</dbReference>
<accession>A0AAD8YG06</accession>
<dbReference type="InterPro" id="IPR005225">
    <property type="entry name" value="Small_GTP-bd"/>
</dbReference>
<dbReference type="Proteomes" id="UP001224775">
    <property type="component" value="Unassembled WGS sequence"/>
</dbReference>
<comment type="subunit">
    <text evidence="15">May interact with GTPase RAB5b.</text>
</comment>
<dbReference type="GO" id="GO:0003925">
    <property type="term" value="F:G protein activity"/>
    <property type="evidence" value="ECO:0007669"/>
    <property type="project" value="UniProtKB-EC"/>
</dbReference>
<dbReference type="InterPro" id="IPR024156">
    <property type="entry name" value="Small_GTPase_ARF"/>
</dbReference>
<feature type="signal peptide" evidence="19">
    <location>
        <begin position="1"/>
        <end position="21"/>
    </location>
</feature>
<evidence type="ECO:0000256" key="11">
    <source>
        <dbReference type="ARBA" id="ARBA00023288"/>
    </source>
</evidence>
<keyword evidence="11" id="KW-0449">Lipoprotein</keyword>
<evidence type="ECO:0000256" key="9">
    <source>
        <dbReference type="ARBA" id="ARBA00023034"/>
    </source>
</evidence>
<feature type="binding site" evidence="17">
    <location>
        <position position="597"/>
    </location>
    <ligand>
        <name>Mg(2+)</name>
        <dbReference type="ChEBI" id="CHEBI:18420"/>
    </ligand>
</feature>
<keyword evidence="17" id="KW-0479">Metal-binding</keyword>
<keyword evidence="4" id="KW-0813">Transport</keyword>
<feature type="chain" id="PRO_5041977365" description="ADP-ribosylation factor 1" evidence="19">
    <location>
        <begin position="22"/>
        <end position="732"/>
    </location>
</feature>
<dbReference type="GO" id="GO:0046872">
    <property type="term" value="F:metal ion binding"/>
    <property type="evidence" value="ECO:0007669"/>
    <property type="project" value="UniProtKB-KW"/>
</dbReference>
<dbReference type="CDD" id="cd04150">
    <property type="entry name" value="Arf1_5_like"/>
    <property type="match status" value="1"/>
</dbReference>
<dbReference type="PRINTS" id="PR00328">
    <property type="entry name" value="SAR1GTPBP"/>
</dbReference>
<evidence type="ECO:0000256" key="18">
    <source>
        <dbReference type="SAM" id="Coils"/>
    </source>
</evidence>
<dbReference type="GO" id="GO:0016192">
    <property type="term" value="P:vesicle-mediated transport"/>
    <property type="evidence" value="ECO:0007669"/>
    <property type="project" value="UniProtKB-KW"/>
</dbReference>
<dbReference type="EC" id="3.6.5.2" evidence="3"/>
<evidence type="ECO:0000256" key="8">
    <source>
        <dbReference type="ARBA" id="ARBA00022927"/>
    </source>
</evidence>
<keyword evidence="9" id="KW-0333">Golgi apparatus</keyword>
<dbReference type="Gene3D" id="3.40.50.300">
    <property type="entry name" value="P-loop containing nucleotide triphosphate hydrolases"/>
    <property type="match status" value="1"/>
</dbReference>
<feature type="binding site" evidence="16">
    <location>
        <begin position="675"/>
        <end position="678"/>
    </location>
    <ligand>
        <name>GTP</name>
        <dbReference type="ChEBI" id="CHEBI:37565"/>
    </ligand>
</feature>
<keyword evidence="19" id="KW-0732">Signal</keyword>
<evidence type="ECO:0000313" key="21">
    <source>
        <dbReference type="Proteomes" id="UP001224775"/>
    </source>
</evidence>
<dbReference type="AlphaFoldDB" id="A0AAD8YG06"/>
<feature type="coiled-coil region" evidence="18">
    <location>
        <begin position="298"/>
        <end position="339"/>
    </location>
</feature>
<feature type="binding site" evidence="16">
    <location>
        <begin position="573"/>
        <end position="580"/>
    </location>
    <ligand>
        <name>GTP</name>
        <dbReference type="ChEBI" id="CHEBI:37565"/>
    </ligand>
</feature>
<comment type="caution">
    <text evidence="20">The sequence shown here is derived from an EMBL/GenBank/DDBJ whole genome shotgun (WGS) entry which is preliminary data.</text>
</comment>
<evidence type="ECO:0000256" key="17">
    <source>
        <dbReference type="PIRSR" id="PIRSR606689-2"/>
    </source>
</evidence>
<keyword evidence="8" id="KW-0653">Protein transport</keyword>
<evidence type="ECO:0000256" key="7">
    <source>
        <dbReference type="ARBA" id="ARBA00022892"/>
    </source>
</evidence>
<dbReference type="SMART" id="SM00177">
    <property type="entry name" value="ARF"/>
    <property type="match status" value="1"/>
</dbReference>
<sequence>MLYSKLSLSILLSYSACPAEAFSGVRPFASHQIITNGNGASWSKSASTIVLLASNESQGDEDEDDPLLNDQREGMADAFAGLDGLSADDFDDLKPTSALEEVVSSTTNMEQSAKVFMEMQAELSTRGEDGVYDDILGDLSGDINDLNTVSAAVPEDDVTELVNALDEASVLSDADGLGSGDGSSATLTTADVTNDVLSQEVEPSLSMEDFMSKAVTQALTEVAAAEDLSGVNTPPEDMGDTKDIAVAAEQLLEDEQLRKEIEEIFDRAGDKLRMEVAAMKKEQEAFTKVAEDQGLEYVESEKQRLSEAEESVSRLIQTVAARTNEVQEAMEELERAKDEAGDGSGGGIEKTALDLKQGGLIKQASLVGGLLFGSRAFTETILVLGSSNGGDHVVSAIAQAAIALKAKKIPTTLSPSFIFIVGTARAVAKQPQQIKRKVIGKTTLNHGAHILKGVRTYGKIDCSIGAVGKAAHILCEGRPVCRIPMSRLLHWPSINSNDFAMRGLPFRYLLPKISIALRDIASSKHQLEQFYGQGRAMIAISLSWARRIPVPTTSQPSCLNLFGKKEMRILMVGLDAAGKTTILYKLKLGEVVTTIPTIGFNVETVEYKNISFTVWDVGGQDKIRPLWRHYYQNTQGLIFVVDSNDSDRIDAARDEMHRMLNEDELRDAVLLVFANKQDLPNAMSAAEMTDKLGLHGLRPSYRQWYIQACCATTGDGLYEGLDWLSATLVKRK</sequence>
<comment type="similarity">
    <text evidence="2">Belongs to the small GTPase superfamily. Arf family.</text>
</comment>
<comment type="function">
    <text evidence="14">Small GTPase involved in protein trafficking between different compartments. Modulates vesicle budding and uncoating within the Golgi complex. In its GTP-bound form, triggers the recruitment of coatomer proteins to the Golgi membrane. The hydrolysis of ARF1-bound GTP, which is mediated by ARFGAPs proteins, is required for dissociation of coat proteins from Golgi membranes and vesicles. Regulates the transport of N-acylated AK2 to the parasitophorous vacuole membrane. May be involved in the activation of lipid kinase PIP5K.</text>
</comment>
<dbReference type="NCBIfam" id="TIGR00231">
    <property type="entry name" value="small_GTP"/>
    <property type="match status" value="1"/>
</dbReference>
<dbReference type="InterPro" id="IPR027417">
    <property type="entry name" value="P-loop_NTPase"/>
</dbReference>
<feature type="binding site" evidence="16">
    <location>
        <position position="619"/>
    </location>
    <ligand>
        <name>GTP</name>
        <dbReference type="ChEBI" id="CHEBI:37565"/>
    </ligand>
</feature>
<dbReference type="EMBL" id="JATAAI010000006">
    <property type="protein sequence ID" value="KAK1744904.1"/>
    <property type="molecule type" value="Genomic_DNA"/>
</dbReference>
<dbReference type="Pfam" id="PF00025">
    <property type="entry name" value="Arf"/>
    <property type="match status" value="1"/>
</dbReference>
<evidence type="ECO:0000256" key="14">
    <source>
        <dbReference type="ARBA" id="ARBA00058055"/>
    </source>
</evidence>
<evidence type="ECO:0000256" key="5">
    <source>
        <dbReference type="ARBA" id="ARBA00022707"/>
    </source>
</evidence>
<evidence type="ECO:0000256" key="15">
    <source>
        <dbReference type="ARBA" id="ARBA00061917"/>
    </source>
</evidence>
<evidence type="ECO:0000313" key="20">
    <source>
        <dbReference type="EMBL" id="KAK1744904.1"/>
    </source>
</evidence>
<evidence type="ECO:0000256" key="2">
    <source>
        <dbReference type="ARBA" id="ARBA00010290"/>
    </source>
</evidence>
<keyword evidence="6 16" id="KW-0547">Nucleotide-binding</keyword>
<evidence type="ECO:0000256" key="10">
    <source>
        <dbReference type="ARBA" id="ARBA00023134"/>
    </source>
</evidence>
<dbReference type="GO" id="GO:0005525">
    <property type="term" value="F:GTP binding"/>
    <property type="evidence" value="ECO:0007669"/>
    <property type="project" value="UniProtKB-KW"/>
</dbReference>
<comment type="catalytic activity">
    <reaction evidence="13">
        <text>GTP + H2O = GDP + phosphate + H(+)</text>
        <dbReference type="Rhea" id="RHEA:19669"/>
        <dbReference type="ChEBI" id="CHEBI:15377"/>
        <dbReference type="ChEBI" id="CHEBI:15378"/>
        <dbReference type="ChEBI" id="CHEBI:37565"/>
        <dbReference type="ChEBI" id="CHEBI:43474"/>
        <dbReference type="ChEBI" id="CHEBI:58189"/>
        <dbReference type="EC" id="3.6.5.2"/>
    </reaction>
</comment>
<dbReference type="SMART" id="SM00175">
    <property type="entry name" value="RAB"/>
    <property type="match status" value="1"/>
</dbReference>
<keyword evidence="20" id="KW-0378">Hydrolase</keyword>
<evidence type="ECO:0000256" key="1">
    <source>
        <dbReference type="ARBA" id="ARBA00004444"/>
    </source>
</evidence>
<evidence type="ECO:0000256" key="19">
    <source>
        <dbReference type="SAM" id="SignalP"/>
    </source>
</evidence>
<dbReference type="FunFam" id="3.40.50.300:FF:000024">
    <property type="entry name" value="ADP-ribosylation factor 1"/>
    <property type="match status" value="1"/>
</dbReference>
<keyword evidence="17" id="KW-0460">Magnesium</keyword>
<evidence type="ECO:0000256" key="13">
    <source>
        <dbReference type="ARBA" id="ARBA00048098"/>
    </source>
</evidence>
<evidence type="ECO:0000256" key="3">
    <source>
        <dbReference type="ARBA" id="ARBA00011984"/>
    </source>
</evidence>
<keyword evidence="7" id="KW-0931">ER-Golgi transport</keyword>
<evidence type="ECO:0000256" key="16">
    <source>
        <dbReference type="PIRSR" id="PIRSR606689-1"/>
    </source>
</evidence>
<keyword evidence="21" id="KW-1185">Reference proteome</keyword>
<dbReference type="SMART" id="SM00178">
    <property type="entry name" value="SAR"/>
    <property type="match status" value="1"/>
</dbReference>
<dbReference type="SUPFAM" id="SSF52540">
    <property type="entry name" value="P-loop containing nucleoside triphosphate hydrolases"/>
    <property type="match status" value="1"/>
</dbReference>
<dbReference type="PANTHER" id="PTHR11711">
    <property type="entry name" value="ADP RIBOSYLATION FACTOR-RELATED"/>
    <property type="match status" value="1"/>
</dbReference>
<organism evidence="20 21">
    <name type="scientific">Skeletonema marinoi</name>
    <dbReference type="NCBI Taxonomy" id="267567"/>
    <lineage>
        <taxon>Eukaryota</taxon>
        <taxon>Sar</taxon>
        <taxon>Stramenopiles</taxon>
        <taxon>Ochrophyta</taxon>
        <taxon>Bacillariophyta</taxon>
        <taxon>Coscinodiscophyceae</taxon>
        <taxon>Thalassiosirophycidae</taxon>
        <taxon>Thalassiosirales</taxon>
        <taxon>Skeletonemataceae</taxon>
        <taxon>Skeletonema</taxon>
        <taxon>Skeletonema marinoi-dohrnii complex</taxon>
    </lineage>
</organism>
<keyword evidence="18" id="KW-0175">Coiled coil</keyword>
<evidence type="ECO:0000256" key="4">
    <source>
        <dbReference type="ARBA" id="ARBA00022448"/>
    </source>
</evidence>
<evidence type="ECO:0000256" key="6">
    <source>
        <dbReference type="ARBA" id="ARBA00022741"/>
    </source>
</evidence>
<dbReference type="InterPro" id="IPR045872">
    <property type="entry name" value="Arf1-5-like"/>
</dbReference>
<reference evidence="20" key="1">
    <citation type="submission" date="2023-06" db="EMBL/GenBank/DDBJ databases">
        <title>Survivors Of The Sea: Transcriptome response of Skeletonema marinoi to long-term dormancy.</title>
        <authorList>
            <person name="Pinder M.I.M."/>
            <person name="Kourtchenko O."/>
            <person name="Robertson E.K."/>
            <person name="Larsson T."/>
            <person name="Maumus F."/>
            <person name="Osuna-Cruz C.M."/>
            <person name="Vancaester E."/>
            <person name="Stenow R."/>
            <person name="Vandepoele K."/>
            <person name="Ploug H."/>
            <person name="Bruchert V."/>
            <person name="Godhe A."/>
            <person name="Topel M."/>
        </authorList>
    </citation>
    <scope>NUCLEOTIDE SEQUENCE</scope>
    <source>
        <strain evidence="20">R05AC</strain>
    </source>
</reference>
<gene>
    <name evidence="20" type="ORF">QTG54_004195</name>
</gene>
<protein>
    <recommendedName>
        <fullName evidence="12">ADP-ribosylation factor 1</fullName>
        <ecNumber evidence="3">3.6.5.2</ecNumber>
    </recommendedName>
</protein>
<dbReference type="InterPro" id="IPR006689">
    <property type="entry name" value="Small_GTPase_ARF/SAR"/>
</dbReference>